<proteinExistence type="predicted"/>
<dbReference type="OrthoDB" id="4582329at2759"/>
<dbReference type="eggNOG" id="ENOG502SHWY">
    <property type="taxonomic scope" value="Eukaryota"/>
</dbReference>
<gene>
    <name evidence="4" type="ORF">CHGG_02212</name>
</gene>
<evidence type="ECO:0000259" key="2">
    <source>
        <dbReference type="Pfam" id="PF24883"/>
    </source>
</evidence>
<dbReference type="PANTHER" id="PTHR10039">
    <property type="entry name" value="AMELOGENIN"/>
    <property type="match status" value="1"/>
</dbReference>
<dbReference type="SUPFAM" id="SSF52540">
    <property type="entry name" value="P-loop containing nucleoside triphosphate hydrolases"/>
    <property type="match status" value="1"/>
</dbReference>
<protein>
    <recommendedName>
        <fullName evidence="6">NACHT domain-containing protein</fullName>
    </recommendedName>
</protein>
<dbReference type="PANTHER" id="PTHR10039:SF5">
    <property type="entry name" value="NACHT DOMAIN-CONTAINING PROTEIN"/>
    <property type="match status" value="1"/>
</dbReference>
<dbReference type="Proteomes" id="UP000001056">
    <property type="component" value="Unassembled WGS sequence"/>
</dbReference>
<dbReference type="AlphaFoldDB" id="Q2HC42"/>
<evidence type="ECO:0008006" key="6">
    <source>
        <dbReference type="Google" id="ProtNLM"/>
    </source>
</evidence>
<feature type="domain" description="Nephrocystin 3-like N-terminal" evidence="2">
    <location>
        <begin position="191"/>
        <end position="294"/>
    </location>
</feature>
<accession>Q2HC42</accession>
<dbReference type="HOGENOM" id="CLU_589965_0_0_1"/>
<sequence length="539" mass="59700">MAAAAICGLAVGAEATESAVTGKGGNEELSRVTTAGDIEKLADRLSGIRQQMDVALLYLLLHQAGKSGVELRQFAKQQANMIATLGRVDSTTKQFSTDIVGLIDSWPVDNRPDADKMVLYVLSDKWDASEYAKRTQFDSNKDSDKGDKLCQSLYFESISHREISISKRHAATFEWIFHEPQTSEDSQQLWSSFPQWLREDSQSIYWVTGKPGSGKSTLAKFFAYDPRVAQLLQNWAAGSQLLVARFFSWASGANKLQKSHEGLFRTLLLEAIRKRAQLAVEIFPARKDIKSFVQAQLELSPGYHEFAATSPQTARNIITDIINKAQGVFLWVSVISGILEVDFREGASITALQAVIDKLPSEVADLFRYIWDRTGKRFRPEASQLFQVKSVCHKLGISLPALTLWFGDKEISVNLDAAEVTSQYLTGAIGSLERKLASRTGGLLELVAIQGNNIGFMESNLVDFMHRTVMDWVRENWASITAATDPDFDPQSSIVKGLVLGIVLTAEPIVSGSLGQGWFHGYSKLPLAFRMTTQIKVFS</sequence>
<dbReference type="Pfam" id="PF25053">
    <property type="entry name" value="DUF7791"/>
    <property type="match status" value="1"/>
</dbReference>
<dbReference type="InterPro" id="IPR056884">
    <property type="entry name" value="NPHP3-like_N"/>
</dbReference>
<evidence type="ECO:0000313" key="4">
    <source>
        <dbReference type="EMBL" id="EAQ90277.1"/>
    </source>
</evidence>
<keyword evidence="5" id="KW-1185">Reference proteome</keyword>
<dbReference type="STRING" id="306901.Q2HC42"/>
<evidence type="ECO:0000259" key="3">
    <source>
        <dbReference type="Pfam" id="PF25053"/>
    </source>
</evidence>
<dbReference type="Gene3D" id="3.40.50.300">
    <property type="entry name" value="P-loop containing nucleotide triphosphate hydrolases"/>
    <property type="match status" value="1"/>
</dbReference>
<name>Q2HC42_CHAGB</name>
<dbReference type="Pfam" id="PF24883">
    <property type="entry name" value="NPHP3_N"/>
    <property type="match status" value="1"/>
</dbReference>
<organism evidence="4 5">
    <name type="scientific">Chaetomium globosum (strain ATCC 6205 / CBS 148.51 / DSM 1962 / NBRC 6347 / NRRL 1970)</name>
    <name type="common">Soil fungus</name>
    <dbReference type="NCBI Taxonomy" id="306901"/>
    <lineage>
        <taxon>Eukaryota</taxon>
        <taxon>Fungi</taxon>
        <taxon>Dikarya</taxon>
        <taxon>Ascomycota</taxon>
        <taxon>Pezizomycotina</taxon>
        <taxon>Sordariomycetes</taxon>
        <taxon>Sordariomycetidae</taxon>
        <taxon>Sordariales</taxon>
        <taxon>Chaetomiaceae</taxon>
        <taxon>Chaetomium</taxon>
    </lineage>
</organism>
<dbReference type="GeneID" id="4389502"/>
<keyword evidence="1" id="KW-0677">Repeat</keyword>
<dbReference type="RefSeq" id="XP_001228728.1">
    <property type="nucleotide sequence ID" value="XM_001228727.1"/>
</dbReference>
<dbReference type="OMA" id="KWEASEY"/>
<dbReference type="InterPro" id="IPR056693">
    <property type="entry name" value="DUF7791"/>
</dbReference>
<dbReference type="InParanoid" id="Q2HC42"/>
<feature type="domain" description="DUF7791" evidence="3">
    <location>
        <begin position="376"/>
        <end position="502"/>
    </location>
</feature>
<dbReference type="VEuPathDB" id="FungiDB:CHGG_02212"/>
<evidence type="ECO:0000256" key="1">
    <source>
        <dbReference type="ARBA" id="ARBA00022737"/>
    </source>
</evidence>
<dbReference type="InterPro" id="IPR027417">
    <property type="entry name" value="P-loop_NTPase"/>
</dbReference>
<dbReference type="EMBL" id="CH408030">
    <property type="protein sequence ID" value="EAQ90277.1"/>
    <property type="molecule type" value="Genomic_DNA"/>
</dbReference>
<reference evidence="5" key="1">
    <citation type="journal article" date="2015" name="Genome Announc.">
        <title>Draft genome sequence of the cellulolytic fungus Chaetomium globosum.</title>
        <authorList>
            <person name="Cuomo C.A."/>
            <person name="Untereiner W.A."/>
            <person name="Ma L.-J."/>
            <person name="Grabherr M."/>
            <person name="Birren B.W."/>
        </authorList>
    </citation>
    <scope>NUCLEOTIDE SEQUENCE [LARGE SCALE GENOMIC DNA]</scope>
    <source>
        <strain evidence="5">ATCC 6205 / CBS 148.51 / DSM 1962 / NBRC 6347 / NRRL 1970</strain>
    </source>
</reference>
<evidence type="ECO:0000313" key="5">
    <source>
        <dbReference type="Proteomes" id="UP000001056"/>
    </source>
</evidence>